<dbReference type="EMBL" id="JAIHOM010000011">
    <property type="protein sequence ID" value="MCW6035307.1"/>
    <property type="molecule type" value="Genomic_DNA"/>
</dbReference>
<evidence type="ECO:0000313" key="1">
    <source>
        <dbReference type="EMBL" id="MCW6035307.1"/>
    </source>
</evidence>
<dbReference type="Proteomes" id="UP001526426">
    <property type="component" value="Unassembled WGS sequence"/>
</dbReference>
<comment type="caution">
    <text evidence="1">The sequence shown here is derived from an EMBL/GenBank/DDBJ whole genome shotgun (WGS) entry which is preliminary data.</text>
</comment>
<keyword evidence="2" id="KW-1185">Reference proteome</keyword>
<sequence length="236" mass="27094">MVQAQEKITYDFTVDILSGSLKGRQFTGFFTYDSSALQGEEEETIKAEEVEFNYLSQYRRENPGPNLIFKRGNFQRMVWVDGKQTERFGFNGGFNRRQFCRASEVFIREGKDYFGYLDRYTYVDGAGVITYVKRDSVLLGDRKNPESGDHPGDSTTVTEIPSAVLLRCEKISGKLRIRVISEGYNRDVNVQFPRSIREVGALYVVDEVELSSNGKFYRTVGQIRRLVLPEDITTDH</sequence>
<organism evidence="1 2">
    <name type="scientific">Spirulina subsalsa FACHB-351</name>
    <dbReference type="NCBI Taxonomy" id="234711"/>
    <lineage>
        <taxon>Bacteria</taxon>
        <taxon>Bacillati</taxon>
        <taxon>Cyanobacteriota</taxon>
        <taxon>Cyanophyceae</taxon>
        <taxon>Spirulinales</taxon>
        <taxon>Spirulinaceae</taxon>
        <taxon>Spirulina</taxon>
    </lineage>
</organism>
<dbReference type="RefSeq" id="WP_265262983.1">
    <property type="nucleotide sequence ID" value="NZ_JAIHOM010000011.1"/>
</dbReference>
<evidence type="ECO:0000313" key="2">
    <source>
        <dbReference type="Proteomes" id="UP001526426"/>
    </source>
</evidence>
<accession>A0ABT3L296</accession>
<name>A0ABT3L296_9CYAN</name>
<gene>
    <name evidence="1" type="ORF">K4A83_03330</name>
</gene>
<reference evidence="1 2" key="1">
    <citation type="submission" date="2021-08" db="EMBL/GenBank/DDBJ databases">
        <title>Draft genome sequence of Spirulina subsalsa with high tolerance to salinity and hype-accumulation of phycocyanin.</title>
        <authorList>
            <person name="Pei H."/>
            <person name="Jiang L."/>
        </authorList>
    </citation>
    <scope>NUCLEOTIDE SEQUENCE [LARGE SCALE GENOMIC DNA]</scope>
    <source>
        <strain evidence="1 2">FACHB-351</strain>
    </source>
</reference>
<proteinExistence type="predicted"/>
<protein>
    <submittedName>
        <fullName evidence="1">Uncharacterized protein</fullName>
    </submittedName>
</protein>